<accession>A0A8H3H8R4</accession>
<proteinExistence type="predicted"/>
<keyword evidence="2" id="KW-1133">Transmembrane helix</keyword>
<feature type="compositionally biased region" description="Polar residues" evidence="1">
    <location>
        <begin position="402"/>
        <end position="424"/>
    </location>
</feature>
<feature type="region of interest" description="Disordered" evidence="1">
    <location>
        <begin position="1"/>
        <end position="70"/>
    </location>
</feature>
<feature type="transmembrane region" description="Helical" evidence="2">
    <location>
        <begin position="439"/>
        <end position="461"/>
    </location>
</feature>
<comment type="caution">
    <text evidence="3">The sequence shown here is derived from an EMBL/GenBank/DDBJ whole genome shotgun (WGS) entry which is preliminary data.</text>
</comment>
<keyword evidence="2" id="KW-0812">Transmembrane</keyword>
<dbReference type="AlphaFoldDB" id="A0A8H3H8R4"/>
<protein>
    <submittedName>
        <fullName evidence="3">Uncharacterized protein</fullName>
    </submittedName>
</protein>
<feature type="compositionally biased region" description="Pro residues" evidence="1">
    <location>
        <begin position="31"/>
        <end position="40"/>
    </location>
</feature>
<evidence type="ECO:0000256" key="2">
    <source>
        <dbReference type="SAM" id="Phobius"/>
    </source>
</evidence>
<organism evidence="3 4">
    <name type="scientific">Rhizoctonia solani</name>
    <dbReference type="NCBI Taxonomy" id="456999"/>
    <lineage>
        <taxon>Eukaryota</taxon>
        <taxon>Fungi</taxon>
        <taxon>Dikarya</taxon>
        <taxon>Basidiomycota</taxon>
        <taxon>Agaricomycotina</taxon>
        <taxon>Agaricomycetes</taxon>
        <taxon>Cantharellales</taxon>
        <taxon>Ceratobasidiaceae</taxon>
        <taxon>Rhizoctonia</taxon>
    </lineage>
</organism>
<reference evidence="3" key="1">
    <citation type="submission" date="2021-01" db="EMBL/GenBank/DDBJ databases">
        <authorList>
            <person name="Kaushik A."/>
        </authorList>
    </citation>
    <scope>NUCLEOTIDE SEQUENCE</scope>
    <source>
        <strain evidence="3">AG6-10EEA</strain>
    </source>
</reference>
<dbReference type="Proteomes" id="UP000663853">
    <property type="component" value="Unassembled WGS sequence"/>
</dbReference>
<sequence length="538" mass="59202">MPRAPYNEDPDAAAPPLDAPPSPNLVTPSQDPTPPSPPAPSWDDFSDADRYKRLRSGAYGEPYGAPERSRTPAVLVEGPFSHAHCRKHQPHPRRPSSLRRPSRHVVSIYFHEGGDSNKVLAASCKHVFHADTKNDYKLGGAGDRRQQVRVNGMRKFQRALASITYKVDANVTDVVSITEDIERLEKEPKSEDGEMAADKEEALGKKRAQLSELTNVGNRLRDFYKKVTRNWTDITRRNVGYLDWAPAISIDVDSSSYIRDMGAFFLCADKFLKTFAGNLVDLSTFFSVLSLVFLSTFRHELNTIFGGKFPSDMKLRLRGTVQRQDLSNPIGVDDFGNARTIVGKDGSITELTWGNLVGVEAYLCDEFGRESQELAIYNGSKMDRTNFSAKGDSCTRLERQGFGSSIPTPFSGERSGTSTSEHQTPPSSPPSLSPYPHCLSSLVFFICSFVVGPGACFGMLARCKRRLVNPHAFHARSFDSGLDSFSLSLSVLLFNRLVVDDDGLSGLVNRCLGIGSSTFRLAAVGLGVYLSSLKLSVI</sequence>
<name>A0A8H3H8R4_9AGAM</name>
<evidence type="ECO:0000313" key="3">
    <source>
        <dbReference type="EMBL" id="CAE6487782.1"/>
    </source>
</evidence>
<gene>
    <name evidence="3" type="ORF">RDB_LOCUS97448</name>
</gene>
<keyword evidence="2" id="KW-0472">Membrane</keyword>
<evidence type="ECO:0000256" key="1">
    <source>
        <dbReference type="SAM" id="MobiDB-lite"/>
    </source>
</evidence>
<feature type="region of interest" description="Disordered" evidence="1">
    <location>
        <begin position="398"/>
        <end position="430"/>
    </location>
</feature>
<dbReference type="EMBL" id="CAJMXA010002826">
    <property type="protein sequence ID" value="CAE6487782.1"/>
    <property type="molecule type" value="Genomic_DNA"/>
</dbReference>
<evidence type="ECO:0000313" key="4">
    <source>
        <dbReference type="Proteomes" id="UP000663853"/>
    </source>
</evidence>